<dbReference type="AlphaFoldDB" id="A0A2T2X6B8"/>
<accession>A0A2T2X6B8</accession>
<evidence type="ECO:0000313" key="2">
    <source>
        <dbReference type="EMBL" id="PSR30051.1"/>
    </source>
</evidence>
<feature type="region of interest" description="Disordered" evidence="1">
    <location>
        <begin position="1"/>
        <end position="29"/>
    </location>
</feature>
<protein>
    <submittedName>
        <fullName evidence="2">Uncharacterized protein</fullName>
    </submittedName>
</protein>
<comment type="caution">
    <text evidence="2">The sequence shown here is derived from an EMBL/GenBank/DDBJ whole genome shotgun (WGS) entry which is preliminary data.</text>
</comment>
<name>A0A2T2X6B8_9FIRM</name>
<feature type="compositionally biased region" description="Basic and acidic residues" evidence="1">
    <location>
        <begin position="7"/>
        <end position="18"/>
    </location>
</feature>
<gene>
    <name evidence="2" type="ORF">C7B43_07145</name>
</gene>
<dbReference type="Proteomes" id="UP000242699">
    <property type="component" value="Unassembled WGS sequence"/>
</dbReference>
<dbReference type="EMBL" id="PXYT01000013">
    <property type="protein sequence ID" value="PSR30051.1"/>
    <property type="molecule type" value="Genomic_DNA"/>
</dbReference>
<evidence type="ECO:0000256" key="1">
    <source>
        <dbReference type="SAM" id="MobiDB-lite"/>
    </source>
</evidence>
<sequence>MFPAFLPRERSGESRKVEGTQGVGLTPKRGTELTLAMNKGDEASLAVGVYPVEQDLGPIDTILKISRFCRKLYSGPNF</sequence>
<proteinExistence type="predicted"/>
<reference evidence="2 3" key="1">
    <citation type="journal article" date="2014" name="BMC Genomics">
        <title>Comparison of environmental and isolate Sulfobacillus genomes reveals diverse carbon, sulfur, nitrogen, and hydrogen metabolisms.</title>
        <authorList>
            <person name="Justice N.B."/>
            <person name="Norman A."/>
            <person name="Brown C.T."/>
            <person name="Singh A."/>
            <person name="Thomas B.C."/>
            <person name="Banfield J.F."/>
        </authorList>
    </citation>
    <scope>NUCLEOTIDE SEQUENCE [LARGE SCALE GENOMIC DNA]</scope>
    <source>
        <strain evidence="2">AMDSBA1</strain>
    </source>
</reference>
<evidence type="ECO:0000313" key="3">
    <source>
        <dbReference type="Proteomes" id="UP000242699"/>
    </source>
</evidence>
<organism evidence="2 3">
    <name type="scientific">Sulfobacillus benefaciens</name>
    <dbReference type="NCBI Taxonomy" id="453960"/>
    <lineage>
        <taxon>Bacteria</taxon>
        <taxon>Bacillati</taxon>
        <taxon>Bacillota</taxon>
        <taxon>Clostridia</taxon>
        <taxon>Eubacteriales</taxon>
        <taxon>Clostridiales Family XVII. Incertae Sedis</taxon>
        <taxon>Sulfobacillus</taxon>
    </lineage>
</organism>